<dbReference type="Proteomes" id="UP000055048">
    <property type="component" value="Unassembled WGS sequence"/>
</dbReference>
<dbReference type="AlphaFoldDB" id="A0A0V0UDU2"/>
<reference evidence="1 2" key="1">
    <citation type="submission" date="2015-01" db="EMBL/GenBank/DDBJ databases">
        <title>Evolution of Trichinella species and genotypes.</title>
        <authorList>
            <person name="Korhonen P.K."/>
            <person name="Edoardo P."/>
            <person name="Giuseppe L.R."/>
            <person name="Gasser R.B."/>
        </authorList>
    </citation>
    <scope>NUCLEOTIDE SEQUENCE [LARGE SCALE GENOMIC DNA]</scope>
    <source>
        <strain evidence="1">ISS417</strain>
    </source>
</reference>
<name>A0A0V0UDU2_9BILA</name>
<evidence type="ECO:0000313" key="2">
    <source>
        <dbReference type="Proteomes" id="UP000055048"/>
    </source>
</evidence>
<organism evidence="1 2">
    <name type="scientific">Trichinella murrelli</name>
    <dbReference type="NCBI Taxonomy" id="144512"/>
    <lineage>
        <taxon>Eukaryota</taxon>
        <taxon>Metazoa</taxon>
        <taxon>Ecdysozoa</taxon>
        <taxon>Nematoda</taxon>
        <taxon>Enoplea</taxon>
        <taxon>Dorylaimia</taxon>
        <taxon>Trichinellida</taxon>
        <taxon>Trichinellidae</taxon>
        <taxon>Trichinella</taxon>
    </lineage>
</organism>
<dbReference type="EMBL" id="JYDJ01000015">
    <property type="protein sequence ID" value="KRX49566.1"/>
    <property type="molecule type" value="Genomic_DNA"/>
</dbReference>
<keyword evidence="2" id="KW-1185">Reference proteome</keyword>
<protein>
    <submittedName>
        <fullName evidence="1">Uncharacterized protein</fullName>
    </submittedName>
</protein>
<comment type="caution">
    <text evidence="1">The sequence shown here is derived from an EMBL/GenBank/DDBJ whole genome shotgun (WGS) entry which is preliminary data.</text>
</comment>
<sequence>MCNGKAFCQQVQIFNIEYHRSDSEFTKSNYRRCVMTINYYITKKICTFHVFSKQNTVIEILG</sequence>
<accession>A0A0V0UDU2</accession>
<evidence type="ECO:0000313" key="1">
    <source>
        <dbReference type="EMBL" id="KRX49566.1"/>
    </source>
</evidence>
<proteinExistence type="predicted"/>
<gene>
    <name evidence="1" type="ORF">T05_10690</name>
</gene>